<dbReference type="RefSeq" id="WP_161406665.1">
    <property type="nucleotide sequence ID" value="NZ_WTUZ01000014.1"/>
</dbReference>
<accession>A0A6L8UX37</accession>
<name>A0A6L8UX37_9BACL</name>
<dbReference type="GO" id="GO:0016020">
    <property type="term" value="C:membrane"/>
    <property type="evidence" value="ECO:0007669"/>
    <property type="project" value="UniProtKB-SubCell"/>
</dbReference>
<keyword evidence="6 8" id="KW-1133">Transmembrane helix</keyword>
<feature type="transmembrane region" description="Helical" evidence="8">
    <location>
        <begin position="123"/>
        <end position="140"/>
    </location>
</feature>
<dbReference type="EMBL" id="WTUZ01000014">
    <property type="protein sequence ID" value="MZQ82444.1"/>
    <property type="molecule type" value="Genomic_DNA"/>
</dbReference>
<feature type="transmembrane region" description="Helical" evidence="8">
    <location>
        <begin position="147"/>
        <end position="169"/>
    </location>
</feature>
<feature type="transmembrane region" description="Helical" evidence="8">
    <location>
        <begin position="223"/>
        <end position="244"/>
    </location>
</feature>
<evidence type="ECO:0000256" key="7">
    <source>
        <dbReference type="ARBA" id="ARBA00023136"/>
    </source>
</evidence>
<dbReference type="InterPro" id="IPR004761">
    <property type="entry name" value="Spore_GerAB"/>
</dbReference>
<protein>
    <submittedName>
        <fullName evidence="9">GerAB/ArcD/ProY family transporter</fullName>
    </submittedName>
</protein>
<feature type="transmembrane region" description="Helical" evidence="8">
    <location>
        <begin position="16"/>
        <end position="34"/>
    </location>
</feature>
<dbReference type="GO" id="GO:0009847">
    <property type="term" value="P:spore germination"/>
    <property type="evidence" value="ECO:0007669"/>
    <property type="project" value="InterPro"/>
</dbReference>
<feature type="transmembrane region" description="Helical" evidence="8">
    <location>
        <begin position="189"/>
        <end position="211"/>
    </location>
</feature>
<feature type="transmembrane region" description="Helical" evidence="8">
    <location>
        <begin position="345"/>
        <end position="364"/>
    </location>
</feature>
<reference evidence="9 10" key="1">
    <citation type="submission" date="2019-12" db="EMBL/GenBank/DDBJ databases">
        <title>Paenibacillus sp. nov. sp. isolated from soil.</title>
        <authorList>
            <person name="Kim J."/>
            <person name="Jeong S.E."/>
            <person name="Jung H.S."/>
            <person name="Jeon C.O."/>
        </authorList>
    </citation>
    <scope>NUCLEOTIDE SEQUENCE [LARGE SCALE GENOMIC DNA]</scope>
    <source>
        <strain evidence="9 10">5J-6</strain>
    </source>
</reference>
<dbReference type="Gene3D" id="1.20.1740.10">
    <property type="entry name" value="Amino acid/polyamine transporter I"/>
    <property type="match status" value="1"/>
</dbReference>
<evidence type="ECO:0000313" key="10">
    <source>
        <dbReference type="Proteomes" id="UP000481087"/>
    </source>
</evidence>
<organism evidence="9 10">
    <name type="scientific">Paenibacillus silvestris</name>
    <dbReference type="NCBI Taxonomy" id="2606219"/>
    <lineage>
        <taxon>Bacteria</taxon>
        <taxon>Bacillati</taxon>
        <taxon>Bacillota</taxon>
        <taxon>Bacilli</taxon>
        <taxon>Bacillales</taxon>
        <taxon>Paenibacillaceae</taxon>
        <taxon>Paenibacillus</taxon>
    </lineage>
</organism>
<evidence type="ECO:0000256" key="8">
    <source>
        <dbReference type="SAM" id="Phobius"/>
    </source>
</evidence>
<keyword evidence="3" id="KW-0813">Transport</keyword>
<feature type="transmembrane region" description="Helical" evidence="8">
    <location>
        <begin position="273"/>
        <end position="295"/>
    </location>
</feature>
<comment type="subcellular location">
    <subcellularLocation>
        <location evidence="1">Membrane</location>
        <topology evidence="1">Multi-pass membrane protein</topology>
    </subcellularLocation>
</comment>
<evidence type="ECO:0000256" key="3">
    <source>
        <dbReference type="ARBA" id="ARBA00022448"/>
    </source>
</evidence>
<proteinExistence type="inferred from homology"/>
<evidence type="ECO:0000256" key="5">
    <source>
        <dbReference type="ARBA" id="ARBA00022692"/>
    </source>
</evidence>
<comment type="similarity">
    <text evidence="2">Belongs to the amino acid-polyamine-organocation (APC) superfamily. Spore germination protein (SGP) (TC 2.A.3.9) family.</text>
</comment>
<comment type="caution">
    <text evidence="9">The sequence shown here is derived from an EMBL/GenBank/DDBJ whole genome shotgun (WGS) entry which is preliminary data.</text>
</comment>
<keyword evidence="4" id="KW-0309">Germination</keyword>
<feature type="transmembrane region" description="Helical" evidence="8">
    <location>
        <begin position="46"/>
        <end position="68"/>
    </location>
</feature>
<dbReference type="PANTHER" id="PTHR34975:SF2">
    <property type="entry name" value="SPORE GERMINATION PROTEIN A2"/>
    <property type="match status" value="1"/>
</dbReference>
<feature type="transmembrane region" description="Helical" evidence="8">
    <location>
        <begin position="89"/>
        <end position="108"/>
    </location>
</feature>
<gene>
    <name evidence="9" type="ORF">GQF01_10020</name>
</gene>
<evidence type="ECO:0000313" key="9">
    <source>
        <dbReference type="EMBL" id="MZQ82444.1"/>
    </source>
</evidence>
<keyword evidence="10" id="KW-1185">Reference proteome</keyword>
<dbReference type="Pfam" id="PF03845">
    <property type="entry name" value="Spore_permease"/>
    <property type="match status" value="1"/>
</dbReference>
<dbReference type="AlphaFoldDB" id="A0A6L8UX37"/>
<feature type="transmembrane region" description="Helical" evidence="8">
    <location>
        <begin position="307"/>
        <end position="325"/>
    </location>
</feature>
<dbReference type="NCBIfam" id="TIGR00912">
    <property type="entry name" value="2A0309"/>
    <property type="match status" value="1"/>
</dbReference>
<evidence type="ECO:0000256" key="6">
    <source>
        <dbReference type="ARBA" id="ARBA00022989"/>
    </source>
</evidence>
<dbReference type="Proteomes" id="UP000481087">
    <property type="component" value="Unassembled WGS sequence"/>
</dbReference>
<evidence type="ECO:0000256" key="1">
    <source>
        <dbReference type="ARBA" id="ARBA00004141"/>
    </source>
</evidence>
<evidence type="ECO:0000256" key="2">
    <source>
        <dbReference type="ARBA" id="ARBA00007998"/>
    </source>
</evidence>
<evidence type="ECO:0000256" key="4">
    <source>
        <dbReference type="ARBA" id="ARBA00022544"/>
    </source>
</evidence>
<keyword evidence="5 8" id="KW-0812">Transmembrane</keyword>
<dbReference type="PANTHER" id="PTHR34975">
    <property type="entry name" value="SPORE GERMINATION PROTEIN A2"/>
    <property type="match status" value="1"/>
</dbReference>
<sequence length="369" mass="42243">MPQTGNTYIDNKITRLQFIFLIHGMQVGVGVITMPSELAGISGTDGWIAIFGGWVCSIVASLAMIQVMKKYPNGTVIQLVRHYFGKWSGTLLTIIFAAYMMMFAYLIFGRMALLIKTWIMQQSYTYVLMLLFVVPAFMVVKGGVRSLGRFAEVVILSTIWMPFILLYVFKEANWINLLPVLKEGWMPVWHSVSSTILSFLGFEGVLFFYPYLENKKTASANVVIANTLTLAVYLFVTIICFVVFSPDEITQYHLAPLSAAKIIEFRFLERFDIIFLSLYTLLICKTWFPALHIAVHCTEQLVARGKTNAHMIVLLAGMIVFSFFWDLSWHESKVWIARFNQLGVGVAYLLPFVLWGLLIMRNWIVRWRN</sequence>
<keyword evidence="7 8" id="KW-0472">Membrane</keyword>